<evidence type="ECO:0000313" key="2">
    <source>
        <dbReference type="EMBL" id="QRW26178.1"/>
    </source>
</evidence>
<gene>
    <name evidence="2" type="ORF">RhiXN_11255</name>
</gene>
<dbReference type="GeneID" id="67033533"/>
<protein>
    <submittedName>
        <fullName evidence="2">Uncharacterized protein</fullName>
    </submittedName>
</protein>
<proteinExistence type="predicted"/>
<organism evidence="2 3">
    <name type="scientific">Rhizoctonia solani</name>
    <dbReference type="NCBI Taxonomy" id="456999"/>
    <lineage>
        <taxon>Eukaryota</taxon>
        <taxon>Fungi</taxon>
        <taxon>Dikarya</taxon>
        <taxon>Basidiomycota</taxon>
        <taxon>Agaricomycotina</taxon>
        <taxon>Agaricomycetes</taxon>
        <taxon>Cantharellales</taxon>
        <taxon>Ceratobasidiaceae</taxon>
        <taxon>Rhizoctonia</taxon>
    </lineage>
</organism>
<reference evidence="2" key="1">
    <citation type="submission" date="2020-05" db="EMBL/GenBank/DDBJ databases">
        <title>Evolutionary and genomic comparisons of hybrid uninucleate and nonhybrid Rhizoctonia fungi.</title>
        <authorList>
            <person name="Li C."/>
            <person name="Chen X."/>
        </authorList>
    </citation>
    <scope>NUCLEOTIDE SEQUENCE</scope>
    <source>
        <strain evidence="2">AG-1 IA</strain>
    </source>
</reference>
<name>A0A8H8P7I8_9AGAM</name>
<sequence>MHPSCRRYPLPARPVREPGTQPRTVVQWGSSYQQGVHNFAFKHELAAALLERRNCCNVLARIANHFAFVNAGTFDMVCLRDDNDLHHFGPIEMLAYIAPLNCGRRRGCRYLSGHTPLYRRSHPHVWWLEVWIYGKESNTMYMLQHPNPAYKPIYMETVQDWNNGPPGESSKLKLFQSVDLSAPRPHWMSPWVFKMLLLETRLIVQGTSYPLEGTDDEQDADGVSDAGSLVDHVNEHQVPTSSSWDWDLPSSAQEREDLPEAEDTYVPSPLFTEQESNNGAGWSPVFTGDNDDVGSVATGSPLFTEED</sequence>
<accession>A0A8H8P7I8</accession>
<dbReference type="EMBL" id="CP059671">
    <property type="protein sequence ID" value="QRW26178.1"/>
    <property type="molecule type" value="Genomic_DNA"/>
</dbReference>
<dbReference type="Proteomes" id="UP000650533">
    <property type="component" value="Chromosome 14"/>
</dbReference>
<feature type="region of interest" description="Disordered" evidence="1">
    <location>
        <begin position="235"/>
        <end position="307"/>
    </location>
</feature>
<evidence type="ECO:0000256" key="1">
    <source>
        <dbReference type="SAM" id="MobiDB-lite"/>
    </source>
</evidence>
<dbReference type="AlphaFoldDB" id="A0A8H8P7I8"/>
<feature type="compositionally biased region" description="Polar residues" evidence="1">
    <location>
        <begin position="271"/>
        <end position="280"/>
    </location>
</feature>
<dbReference type="RefSeq" id="XP_043186415.1">
    <property type="nucleotide sequence ID" value="XM_043331070.1"/>
</dbReference>
<evidence type="ECO:0000313" key="3">
    <source>
        <dbReference type="Proteomes" id="UP000650533"/>
    </source>
</evidence>
<dbReference type="KEGG" id="rsx:RhiXN_11255"/>